<dbReference type="InterPro" id="IPR036866">
    <property type="entry name" value="RibonucZ/Hydroxyglut_hydro"/>
</dbReference>
<dbReference type="Gene3D" id="3.60.15.10">
    <property type="entry name" value="Ribonuclease Z/Hydroxyacylglutathione hydrolase-like"/>
    <property type="match status" value="1"/>
</dbReference>
<comment type="subcellular location">
    <subcellularLocation>
        <location evidence="1">Cell membrane</location>
        <topology evidence="1">Multi-pass membrane protein</topology>
    </subcellularLocation>
</comment>
<feature type="transmembrane region" description="Helical" evidence="6">
    <location>
        <begin position="53"/>
        <end position="76"/>
    </location>
</feature>
<dbReference type="InterPro" id="IPR052159">
    <property type="entry name" value="Competence_DNA_uptake"/>
</dbReference>
<dbReference type="InterPro" id="IPR035681">
    <property type="entry name" value="ComA-like_MBL"/>
</dbReference>
<evidence type="ECO:0000259" key="7">
    <source>
        <dbReference type="SMART" id="SM00849"/>
    </source>
</evidence>
<dbReference type="PANTHER" id="PTHR30619:SF1">
    <property type="entry name" value="RECOMBINATION PROTEIN 2"/>
    <property type="match status" value="1"/>
</dbReference>
<keyword evidence="9" id="KW-1185">Reference proteome</keyword>
<gene>
    <name evidence="8" type="ORF">H8689_06530</name>
</gene>
<feature type="transmembrane region" description="Helical" evidence="6">
    <location>
        <begin position="423"/>
        <end position="441"/>
    </location>
</feature>
<dbReference type="InterPro" id="IPR004477">
    <property type="entry name" value="ComEC_N"/>
</dbReference>
<dbReference type="Proteomes" id="UP000601522">
    <property type="component" value="Unassembled WGS sequence"/>
</dbReference>
<dbReference type="AlphaFoldDB" id="A0A926IM31"/>
<feature type="transmembrane region" description="Helical" evidence="6">
    <location>
        <begin position="782"/>
        <end position="803"/>
    </location>
</feature>
<dbReference type="InterPro" id="IPR025405">
    <property type="entry name" value="DUF4131"/>
</dbReference>
<dbReference type="PANTHER" id="PTHR30619">
    <property type="entry name" value="DNA INTERNALIZATION/COMPETENCE PROTEIN COMEC/REC2"/>
    <property type="match status" value="1"/>
</dbReference>
<dbReference type="GO" id="GO:0005886">
    <property type="term" value="C:plasma membrane"/>
    <property type="evidence" value="ECO:0007669"/>
    <property type="project" value="UniProtKB-SubCell"/>
</dbReference>
<keyword evidence="5 6" id="KW-0472">Membrane</keyword>
<feature type="transmembrane region" description="Helical" evidence="6">
    <location>
        <begin position="392"/>
        <end position="416"/>
    </location>
</feature>
<organism evidence="8 9">
    <name type="scientific">Wansuia hejianensis</name>
    <dbReference type="NCBI Taxonomy" id="2763667"/>
    <lineage>
        <taxon>Bacteria</taxon>
        <taxon>Bacillati</taxon>
        <taxon>Bacillota</taxon>
        <taxon>Clostridia</taxon>
        <taxon>Lachnospirales</taxon>
        <taxon>Lachnospiraceae</taxon>
        <taxon>Wansuia</taxon>
    </lineage>
</organism>
<dbReference type="InterPro" id="IPR004797">
    <property type="entry name" value="Competence_ComEC/Rec2"/>
</dbReference>
<feature type="transmembrane region" description="Helical" evidence="6">
    <location>
        <begin position="338"/>
        <end position="356"/>
    </location>
</feature>
<dbReference type="Pfam" id="PF00753">
    <property type="entry name" value="Lactamase_B"/>
    <property type="match status" value="1"/>
</dbReference>
<keyword evidence="3 6" id="KW-0812">Transmembrane</keyword>
<evidence type="ECO:0000256" key="5">
    <source>
        <dbReference type="ARBA" id="ARBA00023136"/>
    </source>
</evidence>
<dbReference type="RefSeq" id="WP_249323623.1">
    <property type="nucleotide sequence ID" value="NZ_JACRTK010000002.1"/>
</dbReference>
<comment type="caution">
    <text evidence="8">The sequence shown here is derived from an EMBL/GenBank/DDBJ whole genome shotgun (WGS) entry which is preliminary data.</text>
</comment>
<dbReference type="CDD" id="cd07731">
    <property type="entry name" value="ComA-like_MBL-fold"/>
    <property type="match status" value="1"/>
</dbReference>
<evidence type="ECO:0000256" key="1">
    <source>
        <dbReference type="ARBA" id="ARBA00004651"/>
    </source>
</evidence>
<evidence type="ECO:0000256" key="6">
    <source>
        <dbReference type="SAM" id="Phobius"/>
    </source>
</evidence>
<dbReference type="Pfam" id="PF03772">
    <property type="entry name" value="Competence"/>
    <property type="match status" value="1"/>
</dbReference>
<sequence length="833" mass="96174">MNRPITVLLTPYILGVLFVYYCEINPLTMIILLLISIITLFYNIINNSLNQKFLIVLFFFLGIFTTVTMNNGSALIHQVDKRSNLYGTVEQVVHIDDTRGKYVVKVGQLDNKNITKEKIILNVIGNMDLERGDTICFNGVLKIPPQNSNPKLFNYRLALMSDKIYTTMTIKDYSIREINKNNPNIRYTIKSKITSHIEDLFSSKLKEDNSSLITSIILGKSNYLNEENLFLYRDMGLAHILAVSGLHIGIISGFLIFLFSRLGIKRSLNLSLTLGLIWIYGYLIDFPPSILRSSIMFTVLFCSQLIHEPYDSINTLSLAALVLLLINPYYLFNLGFQLSFMATISIILFAPKLNSIFYPNNNRLTNTLSSLIGVQIGLFPIQIYYFNKISLLSIPANIVVVPLLSLSLILGLLMIIFSYVIPFLNVGIGIVLDFILSLQFKILDMLNHIPYNIYKIFSPEIISILLFYIIILFLFGFIDIKRLNKDIHKIMLVCLFLIIVFNMVFIINDKSVELHFIDVGQGDAIFIRTRKANYLMDTGGSFFDSMDIGNSITLPYLEKLGVKRLDGIFITHFDEDHSQGLNALMENLKIDYIISSYYPEESQLTEKIKTNKIPFMILKKGHRLFLDKEVNLDILWPCDELDNSYKPNNRSLVSLLTIEDTKILLTGDIEKEGEILIAKDFNEKVDIIKIPHHGSNTSSTWEFIEELKPEVGIISVGRNNFYGHPNIEVLERYKELRTQIYRTDSMGLIEIKHKNGGYFIKHFLQNGVRPKFNIPNFIYEHLILLLFYIVYFVVLCRYITWLFNRYTEENYIYDYGARDHHFEFKSIDSNFRI</sequence>
<evidence type="ECO:0000313" key="9">
    <source>
        <dbReference type="Proteomes" id="UP000601522"/>
    </source>
</evidence>
<feature type="transmembrane region" description="Helical" evidence="6">
    <location>
        <begin position="12"/>
        <end position="41"/>
    </location>
</feature>
<evidence type="ECO:0000256" key="2">
    <source>
        <dbReference type="ARBA" id="ARBA00022475"/>
    </source>
</evidence>
<dbReference type="SUPFAM" id="SSF56281">
    <property type="entry name" value="Metallo-hydrolase/oxidoreductase"/>
    <property type="match status" value="1"/>
</dbReference>
<feature type="transmembrane region" description="Helical" evidence="6">
    <location>
        <begin position="267"/>
        <end position="284"/>
    </location>
</feature>
<dbReference type="Pfam" id="PF13567">
    <property type="entry name" value="DUF4131"/>
    <property type="match status" value="1"/>
</dbReference>
<dbReference type="InterPro" id="IPR001279">
    <property type="entry name" value="Metallo-B-lactamas"/>
</dbReference>
<dbReference type="EMBL" id="JACRTK010000002">
    <property type="protein sequence ID" value="MBC8590789.1"/>
    <property type="molecule type" value="Genomic_DNA"/>
</dbReference>
<dbReference type="GO" id="GO:0030420">
    <property type="term" value="P:establishment of competence for transformation"/>
    <property type="evidence" value="ECO:0007669"/>
    <property type="project" value="InterPro"/>
</dbReference>
<name>A0A926IM31_9FIRM</name>
<keyword evidence="2" id="KW-1003">Cell membrane</keyword>
<feature type="transmembrane region" description="Helical" evidence="6">
    <location>
        <begin position="461"/>
        <end position="478"/>
    </location>
</feature>
<feature type="transmembrane region" description="Helical" evidence="6">
    <location>
        <begin position="490"/>
        <end position="507"/>
    </location>
</feature>
<feature type="domain" description="Metallo-beta-lactamase" evidence="7">
    <location>
        <begin position="521"/>
        <end position="718"/>
    </location>
</feature>
<evidence type="ECO:0000256" key="3">
    <source>
        <dbReference type="ARBA" id="ARBA00022692"/>
    </source>
</evidence>
<proteinExistence type="predicted"/>
<dbReference type="NCBIfam" id="TIGR00361">
    <property type="entry name" value="ComEC_Rec2"/>
    <property type="match status" value="1"/>
</dbReference>
<dbReference type="NCBIfam" id="TIGR00360">
    <property type="entry name" value="ComEC_N-term"/>
    <property type="match status" value="1"/>
</dbReference>
<keyword evidence="4 6" id="KW-1133">Transmembrane helix</keyword>
<feature type="transmembrane region" description="Helical" evidence="6">
    <location>
        <begin position="368"/>
        <end position="386"/>
    </location>
</feature>
<evidence type="ECO:0000313" key="8">
    <source>
        <dbReference type="EMBL" id="MBC8590789.1"/>
    </source>
</evidence>
<dbReference type="SMART" id="SM00849">
    <property type="entry name" value="Lactamase_B"/>
    <property type="match status" value="1"/>
</dbReference>
<reference evidence="8 9" key="1">
    <citation type="submission" date="2020-08" db="EMBL/GenBank/DDBJ databases">
        <title>Genome public.</title>
        <authorList>
            <person name="Liu C."/>
            <person name="Sun Q."/>
        </authorList>
    </citation>
    <scope>NUCLEOTIDE SEQUENCE [LARGE SCALE GENOMIC DNA]</scope>
    <source>
        <strain evidence="8 9">NSJ-26</strain>
    </source>
</reference>
<accession>A0A926IM31</accession>
<evidence type="ECO:0000256" key="4">
    <source>
        <dbReference type="ARBA" id="ARBA00022989"/>
    </source>
</evidence>
<protein>
    <submittedName>
        <fullName evidence="8">DNA internalization-related competence protein ComEC/Rec2</fullName>
    </submittedName>
</protein>
<feature type="transmembrane region" description="Helical" evidence="6">
    <location>
        <begin position="237"/>
        <end position="260"/>
    </location>
</feature>